<dbReference type="AlphaFoldDB" id="A0A6G7GXE2"/>
<proteinExistence type="predicted"/>
<dbReference type="RefSeq" id="WP_164995610.1">
    <property type="nucleotide sequence ID" value="NZ_CP049055.1"/>
</dbReference>
<protein>
    <submittedName>
        <fullName evidence="1">Uncharacterized protein</fullName>
    </submittedName>
</protein>
<accession>A0A6G7GXE2</accession>
<gene>
    <name evidence="1" type="ORF">KsCSTR_47540</name>
</gene>
<organism evidence="1 2">
    <name type="scientific">Kuenenia stuttgartiensis</name>
    <dbReference type="NCBI Taxonomy" id="174633"/>
    <lineage>
        <taxon>Bacteria</taxon>
        <taxon>Pseudomonadati</taxon>
        <taxon>Planctomycetota</taxon>
        <taxon>Candidatus Brocadiia</taxon>
        <taxon>Candidatus Brocadiales</taxon>
        <taxon>Candidatus Brocadiaceae</taxon>
        <taxon>Candidatus Kuenenia</taxon>
    </lineage>
</organism>
<name>A0A6G7GXE2_KUEST</name>
<dbReference type="Proteomes" id="UP000501926">
    <property type="component" value="Chromosome"/>
</dbReference>
<dbReference type="EMBL" id="CP049055">
    <property type="protein sequence ID" value="QII14131.1"/>
    <property type="molecule type" value="Genomic_DNA"/>
</dbReference>
<sequence length="108" mass="12554">MLGNLKNELFQLLEKYFPSIRIESKEKRGIILEVRAHIDEATFIVVYANAITGKRSFALISKGERIIGYDNYKFWHYHPPGEPNSHIPCDEPSIESIILEFKAVQEKY</sequence>
<evidence type="ECO:0000313" key="2">
    <source>
        <dbReference type="Proteomes" id="UP000501926"/>
    </source>
</evidence>
<reference evidence="1 2" key="1">
    <citation type="submission" date="2020-02" db="EMBL/GenBank/DDBJ databases">
        <title>Newly sequenced genome of strain CSTR1 showed variability in Candidatus Kuenenia stuttgartiensis genomes.</title>
        <authorList>
            <person name="Ding C."/>
            <person name="Adrian L."/>
        </authorList>
    </citation>
    <scope>NUCLEOTIDE SEQUENCE [LARGE SCALE GENOMIC DNA]</scope>
    <source>
        <strain evidence="1 2">CSTR1</strain>
    </source>
</reference>
<evidence type="ECO:0000313" key="1">
    <source>
        <dbReference type="EMBL" id="QII14131.1"/>
    </source>
</evidence>